<keyword evidence="5 9" id="KW-1133">Transmembrane helix</keyword>
<feature type="transmembrane region" description="Helical" evidence="9">
    <location>
        <begin position="74"/>
        <end position="93"/>
    </location>
</feature>
<evidence type="ECO:0000256" key="6">
    <source>
        <dbReference type="ARBA" id="ARBA00023065"/>
    </source>
</evidence>
<keyword evidence="4 9" id="KW-0812">Transmembrane</keyword>
<evidence type="ECO:0000256" key="1">
    <source>
        <dbReference type="ARBA" id="ARBA00004141"/>
    </source>
</evidence>
<keyword evidence="7 9" id="KW-0472">Membrane</keyword>
<evidence type="ECO:0000256" key="8">
    <source>
        <dbReference type="ARBA" id="ARBA00023303"/>
    </source>
</evidence>
<evidence type="ECO:0000256" key="2">
    <source>
        <dbReference type="ARBA" id="ARBA00007079"/>
    </source>
</evidence>
<keyword evidence="11" id="KW-1185">Reference proteome</keyword>
<reference evidence="10 11" key="1">
    <citation type="journal article" date="2023" name="G3 (Bethesda)">
        <title>A chromosome-length genome assembly and annotation of blackberry (Rubus argutus, cv. 'Hillquist').</title>
        <authorList>
            <person name="Bruna T."/>
            <person name="Aryal R."/>
            <person name="Dudchenko O."/>
            <person name="Sargent D.J."/>
            <person name="Mead D."/>
            <person name="Buti M."/>
            <person name="Cavallini A."/>
            <person name="Hytonen T."/>
            <person name="Andres J."/>
            <person name="Pham M."/>
            <person name="Weisz D."/>
            <person name="Mascagni F."/>
            <person name="Usai G."/>
            <person name="Natali L."/>
            <person name="Bassil N."/>
            <person name="Fernandez G.E."/>
            <person name="Lomsadze A."/>
            <person name="Armour M."/>
            <person name="Olukolu B."/>
            <person name="Poorten T."/>
            <person name="Britton C."/>
            <person name="Davik J."/>
            <person name="Ashrafi H."/>
            <person name="Aiden E.L."/>
            <person name="Borodovsky M."/>
            <person name="Worthington M."/>
        </authorList>
    </citation>
    <scope>NUCLEOTIDE SEQUENCE [LARGE SCALE GENOMIC DNA]</scope>
    <source>
        <strain evidence="10">PI 553951</strain>
    </source>
</reference>
<keyword evidence="8" id="KW-0407">Ion channel</keyword>
<sequence length="215" mass="23321">MASSNNDHDQVNAAAGPLKRLWGKIIKFGLKLKKLEQDDPRRIVHSLKVALALILVSLLFYFQPLYEGFGLEAMWAILTVTVVFDFSVGATIGRGLNRLMATLVAAALGIGAHRLATLAGNQGEPILIALCRSSYKVSHAAPCNSDIPEIHSPNDKCAFKIEALNNYITSNFQTPQEVKSIIQGPSTIISSECGKVLKELATAMRKLTKSSSTEQ</sequence>
<name>A0AAW1XTC2_RUBAR</name>
<keyword evidence="6" id="KW-0406">Ion transport</keyword>
<gene>
    <name evidence="10" type="ORF">M0R45_015871</name>
</gene>
<dbReference type="GO" id="GO:0034220">
    <property type="term" value="P:monoatomic ion transmembrane transport"/>
    <property type="evidence" value="ECO:0007669"/>
    <property type="project" value="UniProtKB-KW"/>
</dbReference>
<evidence type="ECO:0000256" key="4">
    <source>
        <dbReference type="ARBA" id="ARBA00022692"/>
    </source>
</evidence>
<dbReference type="Pfam" id="PF11744">
    <property type="entry name" value="ALMT"/>
    <property type="match status" value="2"/>
</dbReference>
<dbReference type="AlphaFoldDB" id="A0AAW1XTC2"/>
<organism evidence="10 11">
    <name type="scientific">Rubus argutus</name>
    <name type="common">Southern blackberry</name>
    <dbReference type="NCBI Taxonomy" id="59490"/>
    <lineage>
        <taxon>Eukaryota</taxon>
        <taxon>Viridiplantae</taxon>
        <taxon>Streptophyta</taxon>
        <taxon>Embryophyta</taxon>
        <taxon>Tracheophyta</taxon>
        <taxon>Spermatophyta</taxon>
        <taxon>Magnoliopsida</taxon>
        <taxon>eudicotyledons</taxon>
        <taxon>Gunneridae</taxon>
        <taxon>Pentapetalae</taxon>
        <taxon>rosids</taxon>
        <taxon>fabids</taxon>
        <taxon>Rosales</taxon>
        <taxon>Rosaceae</taxon>
        <taxon>Rosoideae</taxon>
        <taxon>Rosoideae incertae sedis</taxon>
        <taxon>Rubus</taxon>
    </lineage>
</organism>
<dbReference type="InterPro" id="IPR020966">
    <property type="entry name" value="ALMT"/>
</dbReference>
<dbReference type="GO" id="GO:0016020">
    <property type="term" value="C:membrane"/>
    <property type="evidence" value="ECO:0007669"/>
    <property type="project" value="UniProtKB-SubCell"/>
</dbReference>
<dbReference type="EMBL" id="JBEDUW010000003">
    <property type="protein sequence ID" value="KAK9939164.1"/>
    <property type="molecule type" value="Genomic_DNA"/>
</dbReference>
<keyword evidence="3" id="KW-0813">Transport</keyword>
<evidence type="ECO:0000256" key="5">
    <source>
        <dbReference type="ARBA" id="ARBA00022989"/>
    </source>
</evidence>
<comment type="similarity">
    <text evidence="2">Belongs to the aromatic acid exporter (TC 2.A.85) family.</text>
</comment>
<dbReference type="Proteomes" id="UP001457282">
    <property type="component" value="Unassembled WGS sequence"/>
</dbReference>
<protein>
    <submittedName>
        <fullName evidence="10">Uncharacterized protein</fullName>
    </submittedName>
</protein>
<accession>A0AAW1XTC2</accession>
<dbReference type="PANTHER" id="PTHR31086">
    <property type="entry name" value="ALUMINUM-ACTIVATED MALATE TRANSPORTER 10"/>
    <property type="match status" value="1"/>
</dbReference>
<comment type="subcellular location">
    <subcellularLocation>
        <location evidence="1">Membrane</location>
        <topology evidence="1">Multi-pass membrane protein</topology>
    </subcellularLocation>
</comment>
<evidence type="ECO:0000313" key="10">
    <source>
        <dbReference type="EMBL" id="KAK9939164.1"/>
    </source>
</evidence>
<evidence type="ECO:0000256" key="3">
    <source>
        <dbReference type="ARBA" id="ARBA00022448"/>
    </source>
</evidence>
<dbReference type="GO" id="GO:0015743">
    <property type="term" value="P:malate transport"/>
    <property type="evidence" value="ECO:0007669"/>
    <property type="project" value="InterPro"/>
</dbReference>
<comment type="caution">
    <text evidence="10">The sequence shown here is derived from an EMBL/GenBank/DDBJ whole genome shotgun (WGS) entry which is preliminary data.</text>
</comment>
<feature type="transmembrane region" description="Helical" evidence="9">
    <location>
        <begin position="43"/>
        <end position="62"/>
    </location>
</feature>
<evidence type="ECO:0000256" key="7">
    <source>
        <dbReference type="ARBA" id="ARBA00023136"/>
    </source>
</evidence>
<evidence type="ECO:0000313" key="11">
    <source>
        <dbReference type="Proteomes" id="UP001457282"/>
    </source>
</evidence>
<evidence type="ECO:0000256" key="9">
    <source>
        <dbReference type="SAM" id="Phobius"/>
    </source>
</evidence>
<proteinExistence type="inferred from homology"/>